<evidence type="ECO:0000256" key="2">
    <source>
        <dbReference type="ARBA" id="ARBA00007165"/>
    </source>
</evidence>
<evidence type="ECO:0000256" key="1">
    <source>
        <dbReference type="ARBA" id="ARBA00004370"/>
    </source>
</evidence>
<feature type="transmembrane region" description="Helical" evidence="6">
    <location>
        <begin position="215"/>
        <end position="235"/>
    </location>
</feature>
<dbReference type="AlphaFoldDB" id="A0A832MKX9"/>
<dbReference type="InterPro" id="IPR002994">
    <property type="entry name" value="Surf1/Shy1"/>
</dbReference>
<comment type="caution">
    <text evidence="6">Lacks conserved residue(s) required for the propagation of feature annotation.</text>
</comment>
<comment type="similarity">
    <text evidence="2 6">Belongs to the SURF1 family.</text>
</comment>
<gene>
    <name evidence="7" type="ORF">ENR23_12580</name>
</gene>
<keyword evidence="3 6" id="KW-0812">Transmembrane</keyword>
<evidence type="ECO:0000313" key="7">
    <source>
        <dbReference type="EMBL" id="HGZ44227.1"/>
    </source>
</evidence>
<dbReference type="PROSITE" id="PS50895">
    <property type="entry name" value="SURF1"/>
    <property type="match status" value="1"/>
</dbReference>
<dbReference type="PANTHER" id="PTHR23427">
    <property type="entry name" value="SURFEIT LOCUS PROTEIN"/>
    <property type="match status" value="1"/>
</dbReference>
<evidence type="ECO:0000256" key="5">
    <source>
        <dbReference type="ARBA" id="ARBA00023136"/>
    </source>
</evidence>
<dbReference type="GO" id="GO:0005886">
    <property type="term" value="C:plasma membrane"/>
    <property type="evidence" value="ECO:0007669"/>
    <property type="project" value="UniProtKB-SubCell"/>
</dbReference>
<dbReference type="EMBL" id="DSQF01000025">
    <property type="protein sequence ID" value="HGZ44227.1"/>
    <property type="molecule type" value="Genomic_DNA"/>
</dbReference>
<accession>A0A832MKX9</accession>
<evidence type="ECO:0000256" key="3">
    <source>
        <dbReference type="ARBA" id="ARBA00022692"/>
    </source>
</evidence>
<dbReference type="InterPro" id="IPR045214">
    <property type="entry name" value="Surf1/Surf4"/>
</dbReference>
<evidence type="ECO:0000256" key="6">
    <source>
        <dbReference type="RuleBase" id="RU363076"/>
    </source>
</evidence>
<keyword evidence="4 6" id="KW-1133">Transmembrane helix</keyword>
<evidence type="ECO:0000256" key="4">
    <source>
        <dbReference type="ARBA" id="ARBA00022989"/>
    </source>
</evidence>
<protein>
    <recommendedName>
        <fullName evidence="6">SURF1-like protein</fullName>
    </recommendedName>
</protein>
<dbReference type="PANTHER" id="PTHR23427:SF2">
    <property type="entry name" value="SURFEIT LOCUS PROTEIN 1"/>
    <property type="match status" value="1"/>
</dbReference>
<organism evidence="7">
    <name type="scientific">Eiseniibacteriota bacterium</name>
    <dbReference type="NCBI Taxonomy" id="2212470"/>
    <lineage>
        <taxon>Bacteria</taxon>
        <taxon>Candidatus Eiseniibacteriota</taxon>
    </lineage>
</organism>
<proteinExistence type="inferred from homology"/>
<reference evidence="7" key="1">
    <citation type="journal article" date="2020" name="mSystems">
        <title>Genome- and Community-Level Interaction Insights into Carbon Utilization and Element Cycling Functions of Hydrothermarchaeota in Hydrothermal Sediment.</title>
        <authorList>
            <person name="Zhou Z."/>
            <person name="Liu Y."/>
            <person name="Xu W."/>
            <person name="Pan J."/>
            <person name="Luo Z.H."/>
            <person name="Li M."/>
        </authorList>
    </citation>
    <scope>NUCLEOTIDE SEQUENCE [LARGE SCALE GENOMIC DNA]</scope>
    <source>
        <strain evidence="7">SpSt-381</strain>
    </source>
</reference>
<keyword evidence="5 6" id="KW-0472">Membrane</keyword>
<dbReference type="PROSITE" id="PS51257">
    <property type="entry name" value="PROKAR_LIPOPROTEIN"/>
    <property type="match status" value="1"/>
</dbReference>
<keyword evidence="6" id="KW-1003">Cell membrane</keyword>
<comment type="subcellular location">
    <subcellularLocation>
        <location evidence="6">Cell membrane</location>
        <topology evidence="6">Multi-pass membrane protein</topology>
    </subcellularLocation>
    <subcellularLocation>
        <location evidence="1">Membrane</location>
    </subcellularLocation>
</comment>
<comment type="caution">
    <text evidence="7">The sequence shown here is derived from an EMBL/GenBank/DDBJ whole genome shotgun (WGS) entry which is preliminary data.</text>
</comment>
<dbReference type="Pfam" id="PF02104">
    <property type="entry name" value="SURF1"/>
    <property type="match status" value="1"/>
</dbReference>
<dbReference type="CDD" id="cd06662">
    <property type="entry name" value="SURF1"/>
    <property type="match status" value="1"/>
</dbReference>
<sequence>MKARTVVVAAAVLAGATACVRLGLWQLGRWDERERALAAARAALAAPPVPHGAVFADPGSLAGRRVTLAGRFDADRHVVLTGRVRSGEPAVEVVTPLVLPGDSLAVPVLRGWLPAADAVTARPEEHPEPPGRAVTGVVEPLPRGPAGHAWLVRRAGALTVWSTYVLDADSLAAPGRFPYALAPYLVRELPGPGVPARPHRAAPPLPDAFLHLSYAVQWFAIAAVLLFGSLALAVVRRGAGRGR</sequence>
<name>A0A832MKX9_UNCEI</name>